<accession>A0ACC3AWE7</accession>
<evidence type="ECO:0000313" key="1">
    <source>
        <dbReference type="EMBL" id="KAK1142148.1"/>
    </source>
</evidence>
<proteinExistence type="predicted"/>
<gene>
    <name evidence="1" type="ORF">N8T08_008074</name>
</gene>
<protein>
    <submittedName>
        <fullName evidence="1">Uncharacterized protein</fullName>
    </submittedName>
</protein>
<sequence length="140" mass="15063">MAREVVFLSLTVVFDCQTSSRVSGQINSRSICYGEGRKFHSVLIYDGQYFTGEAFDRQAPIVQVVEYVSTMCVCIGSGIRMNGKEDTLNLISIPMQAQLSGSVGPKTSAADKASNKVCNVVDYGTKNDSSEGFASAPKEA</sequence>
<keyword evidence="2" id="KW-1185">Reference proteome</keyword>
<evidence type="ECO:0000313" key="2">
    <source>
        <dbReference type="Proteomes" id="UP001177260"/>
    </source>
</evidence>
<dbReference type="EMBL" id="JAOPJF010000053">
    <property type="protein sequence ID" value="KAK1142148.1"/>
    <property type="molecule type" value="Genomic_DNA"/>
</dbReference>
<reference evidence="1 2" key="1">
    <citation type="journal article" date="2023" name="ACS Omega">
        <title>Identification of the Neoaspergillic Acid Biosynthesis Gene Cluster by Establishing an In Vitro CRISPR-Ribonucleoprotein Genetic System in Aspergillus melleus.</title>
        <authorList>
            <person name="Yuan B."/>
            <person name="Grau M.F."/>
            <person name="Murata R.M."/>
            <person name="Torok T."/>
            <person name="Venkateswaran K."/>
            <person name="Stajich J.E."/>
            <person name="Wang C.C.C."/>
        </authorList>
    </citation>
    <scope>NUCLEOTIDE SEQUENCE [LARGE SCALE GENOMIC DNA]</scope>
    <source>
        <strain evidence="1 2">IMV 1140</strain>
    </source>
</reference>
<organism evidence="1 2">
    <name type="scientific">Aspergillus melleus</name>
    <dbReference type="NCBI Taxonomy" id="138277"/>
    <lineage>
        <taxon>Eukaryota</taxon>
        <taxon>Fungi</taxon>
        <taxon>Dikarya</taxon>
        <taxon>Ascomycota</taxon>
        <taxon>Pezizomycotina</taxon>
        <taxon>Eurotiomycetes</taxon>
        <taxon>Eurotiomycetidae</taxon>
        <taxon>Eurotiales</taxon>
        <taxon>Aspergillaceae</taxon>
        <taxon>Aspergillus</taxon>
        <taxon>Aspergillus subgen. Circumdati</taxon>
    </lineage>
</organism>
<comment type="caution">
    <text evidence="1">The sequence shown here is derived from an EMBL/GenBank/DDBJ whole genome shotgun (WGS) entry which is preliminary data.</text>
</comment>
<dbReference type="Proteomes" id="UP001177260">
    <property type="component" value="Unassembled WGS sequence"/>
</dbReference>
<name>A0ACC3AWE7_9EURO</name>